<evidence type="ECO:0008006" key="4">
    <source>
        <dbReference type="Google" id="ProtNLM"/>
    </source>
</evidence>
<organism evidence="2 3">
    <name type="scientific">Desulfitobacterium hafniense DP7</name>
    <dbReference type="NCBI Taxonomy" id="537010"/>
    <lineage>
        <taxon>Bacteria</taxon>
        <taxon>Bacillati</taxon>
        <taxon>Bacillota</taxon>
        <taxon>Clostridia</taxon>
        <taxon>Eubacteriales</taxon>
        <taxon>Desulfitobacteriaceae</taxon>
        <taxon>Desulfitobacterium</taxon>
    </lineage>
</organism>
<dbReference type="EMBL" id="AFZX01000021">
    <property type="protein sequence ID" value="EHL08427.1"/>
    <property type="molecule type" value="Genomic_DNA"/>
</dbReference>
<evidence type="ECO:0000256" key="1">
    <source>
        <dbReference type="SAM" id="Phobius"/>
    </source>
</evidence>
<reference evidence="2 3" key="1">
    <citation type="submission" date="2011-08" db="EMBL/GenBank/DDBJ databases">
        <authorList>
            <person name="Weinstock G."/>
            <person name="Sodergren E."/>
            <person name="Clifton S."/>
            <person name="Fulton L."/>
            <person name="Fulton B."/>
            <person name="Courtney L."/>
            <person name="Fronick C."/>
            <person name="Harrison M."/>
            <person name="Strong C."/>
            <person name="Farmer C."/>
            <person name="Delahaunty K."/>
            <person name="Markovic C."/>
            <person name="Hall O."/>
            <person name="Minx P."/>
            <person name="Tomlinson C."/>
            <person name="Mitreva M."/>
            <person name="Hou S."/>
            <person name="Chen J."/>
            <person name="Wollam A."/>
            <person name="Pepin K.H."/>
            <person name="Johnson M."/>
            <person name="Bhonagiri V."/>
            <person name="Zhang X."/>
            <person name="Suruliraj S."/>
            <person name="Warren W."/>
            <person name="Chinwalla A."/>
            <person name="Mardis E.R."/>
            <person name="Wilson R.K."/>
        </authorList>
    </citation>
    <scope>NUCLEOTIDE SEQUENCE [LARGE SCALE GENOMIC DNA]</scope>
    <source>
        <strain evidence="2 3">DP7</strain>
    </source>
</reference>
<feature type="transmembrane region" description="Helical" evidence="1">
    <location>
        <begin position="6"/>
        <end position="26"/>
    </location>
</feature>
<dbReference type="RefSeq" id="WP_005809496.1">
    <property type="nucleotide sequence ID" value="NZ_JH414450.1"/>
</dbReference>
<feature type="transmembrane region" description="Helical" evidence="1">
    <location>
        <begin position="79"/>
        <end position="101"/>
    </location>
</feature>
<proteinExistence type="predicted"/>
<dbReference type="AlphaFoldDB" id="G9XIZ9"/>
<gene>
    <name evidence="2" type="ORF">HMPREF0322_00925</name>
</gene>
<dbReference type="Proteomes" id="UP000004416">
    <property type="component" value="Unassembled WGS sequence"/>
</dbReference>
<keyword evidence="1" id="KW-1133">Transmembrane helix</keyword>
<feature type="transmembrane region" description="Helical" evidence="1">
    <location>
        <begin position="38"/>
        <end position="59"/>
    </location>
</feature>
<dbReference type="HOGENOM" id="CLU_167638_0_0_9"/>
<name>G9XIZ9_DESHA</name>
<keyword evidence="1" id="KW-0812">Transmembrane</keyword>
<evidence type="ECO:0000313" key="2">
    <source>
        <dbReference type="EMBL" id="EHL08427.1"/>
    </source>
</evidence>
<sequence length="108" mass="11515">MLGAGWLNIGSLVFGLIAWALPVVILAQGNKAKARNRVAFCAAASLSACAIALWMQILYTDHLVKIEDWSALMDTSSAVALVAGLLLTVAIVLNAITFIVYRGKQLKD</sequence>
<dbReference type="PATRIC" id="fig|537010.4.peg.856"/>
<keyword evidence="1" id="KW-0472">Membrane</keyword>
<protein>
    <recommendedName>
        <fullName evidence="4">Cytochrome c oxidase subunit 4</fullName>
    </recommendedName>
</protein>
<evidence type="ECO:0000313" key="3">
    <source>
        <dbReference type="Proteomes" id="UP000004416"/>
    </source>
</evidence>
<accession>G9XIZ9</accession>
<comment type="caution">
    <text evidence="2">The sequence shown here is derived from an EMBL/GenBank/DDBJ whole genome shotgun (WGS) entry which is preliminary data.</text>
</comment>